<dbReference type="Proteomes" id="UP000272729">
    <property type="component" value="Unassembled WGS sequence"/>
</dbReference>
<accession>A0A495XBE3</accession>
<feature type="compositionally biased region" description="Low complexity" evidence="1">
    <location>
        <begin position="163"/>
        <end position="176"/>
    </location>
</feature>
<comment type="caution">
    <text evidence="2">The sequence shown here is derived from an EMBL/GenBank/DDBJ whole genome shotgun (WGS) entry which is preliminary data.</text>
</comment>
<protein>
    <submittedName>
        <fullName evidence="2">Uncharacterized protein</fullName>
    </submittedName>
</protein>
<organism evidence="2 3">
    <name type="scientific">Saccharothrix variisporea</name>
    <dbReference type="NCBI Taxonomy" id="543527"/>
    <lineage>
        <taxon>Bacteria</taxon>
        <taxon>Bacillati</taxon>
        <taxon>Actinomycetota</taxon>
        <taxon>Actinomycetes</taxon>
        <taxon>Pseudonocardiales</taxon>
        <taxon>Pseudonocardiaceae</taxon>
        <taxon>Saccharothrix</taxon>
    </lineage>
</organism>
<evidence type="ECO:0000313" key="3">
    <source>
        <dbReference type="Proteomes" id="UP000272729"/>
    </source>
</evidence>
<dbReference type="InterPro" id="IPR006311">
    <property type="entry name" value="TAT_signal"/>
</dbReference>
<name>A0A495XBE3_9PSEU</name>
<sequence length="260" mass="26247">MSHADQRSGPGVSRVKRLLSRALLVAGGALAGTAAVWALSSAPASAQEADRADAVTSVTEAVAAGPVGGAVAPVRETVRDLDRKVRAEREHHQVPDLGRVAEDIRDTFGNTVARFEPDLAESVTPSSFTGRAVNRHTEPASEAAAVPVSTGTPVVRSPFGKLSDSWASSPAPAFDASSDEDRTSPLSDPAGPTRTPFAPPSGVPVHCSCGGDGSGSAGGGSGPFTGVTADGFDAAVLRALLPGTERLSVLPGKQPGTTPD</sequence>
<keyword evidence="3" id="KW-1185">Reference proteome</keyword>
<proteinExistence type="predicted"/>
<dbReference type="EMBL" id="RBXR01000001">
    <property type="protein sequence ID" value="RKT71590.1"/>
    <property type="molecule type" value="Genomic_DNA"/>
</dbReference>
<reference evidence="2 3" key="1">
    <citation type="submission" date="2018-10" db="EMBL/GenBank/DDBJ databases">
        <title>Sequencing the genomes of 1000 actinobacteria strains.</title>
        <authorList>
            <person name="Klenk H.-P."/>
        </authorList>
    </citation>
    <scope>NUCLEOTIDE SEQUENCE [LARGE SCALE GENOMIC DNA]</scope>
    <source>
        <strain evidence="2 3">DSM 43911</strain>
    </source>
</reference>
<feature type="region of interest" description="Disordered" evidence="1">
    <location>
        <begin position="161"/>
        <end position="201"/>
    </location>
</feature>
<gene>
    <name evidence="2" type="ORF">DFJ66_4883</name>
</gene>
<evidence type="ECO:0000256" key="1">
    <source>
        <dbReference type="SAM" id="MobiDB-lite"/>
    </source>
</evidence>
<evidence type="ECO:0000313" key="2">
    <source>
        <dbReference type="EMBL" id="RKT71590.1"/>
    </source>
</evidence>
<dbReference type="AlphaFoldDB" id="A0A495XBE3"/>
<dbReference type="PROSITE" id="PS51318">
    <property type="entry name" value="TAT"/>
    <property type="match status" value="1"/>
</dbReference>